<sequence>MSPASRPGLTRRACALGGLGALGTAGLGAAATGAAAGARPLRAVGTQFARLYEGAEGRPPQGLAVDLLHQLFGAGVQCERMPWARALLLVEVGEADILVGPYLTVDRETRLRFSARSFYSDPMVWYARNGETSRWRGDYEDLRRARVAAVRGWAYGSRFDRMKWLTDDISWVTSVEAGLQMLARGRVDLFAGNERNCRPVLERLGLAGAIARCQPPLDVLHGHMAFSRSPTGEALAQRYDQAFEAWSRRPGAAELYRRWGVDKPPGLR</sequence>
<dbReference type="Gene3D" id="3.40.190.10">
    <property type="entry name" value="Periplasmic binding protein-like II"/>
    <property type="match status" value="2"/>
</dbReference>
<dbReference type="Proteomes" id="UP000249633">
    <property type="component" value="Unassembled WGS sequence"/>
</dbReference>
<comment type="caution">
    <text evidence="1">The sequence shown here is derived from an EMBL/GenBank/DDBJ whole genome shotgun (WGS) entry which is preliminary data.</text>
</comment>
<accession>A0A2W5FVU1</accession>
<protein>
    <submittedName>
        <fullName evidence="1">ABC transporter substrate-binding protein</fullName>
    </submittedName>
</protein>
<evidence type="ECO:0000313" key="1">
    <source>
        <dbReference type="EMBL" id="PZP35182.1"/>
    </source>
</evidence>
<dbReference type="AlphaFoldDB" id="A0A2W5FVU1"/>
<proteinExistence type="predicted"/>
<organism evidence="1 2">
    <name type="scientific">Roseateles depolymerans</name>
    <dbReference type="NCBI Taxonomy" id="76731"/>
    <lineage>
        <taxon>Bacteria</taxon>
        <taxon>Pseudomonadati</taxon>
        <taxon>Pseudomonadota</taxon>
        <taxon>Betaproteobacteria</taxon>
        <taxon>Burkholderiales</taxon>
        <taxon>Sphaerotilaceae</taxon>
        <taxon>Roseateles</taxon>
    </lineage>
</organism>
<evidence type="ECO:0000313" key="2">
    <source>
        <dbReference type="Proteomes" id="UP000249633"/>
    </source>
</evidence>
<dbReference type="EMBL" id="QFOD01000003">
    <property type="protein sequence ID" value="PZP35182.1"/>
    <property type="molecule type" value="Genomic_DNA"/>
</dbReference>
<dbReference type="PANTHER" id="PTHR35936:SF25">
    <property type="entry name" value="ABC TRANSPORTER SUBSTRATE-BINDING PROTEIN"/>
    <property type="match status" value="1"/>
</dbReference>
<reference evidence="1 2" key="1">
    <citation type="submission" date="2017-08" db="EMBL/GenBank/DDBJ databases">
        <title>Infants hospitalized years apart are colonized by the same room-sourced microbial strains.</title>
        <authorList>
            <person name="Brooks B."/>
            <person name="Olm M.R."/>
            <person name="Firek B.A."/>
            <person name="Baker R."/>
            <person name="Thomas B.C."/>
            <person name="Morowitz M.J."/>
            <person name="Banfield J.F."/>
        </authorList>
    </citation>
    <scope>NUCLEOTIDE SEQUENCE [LARGE SCALE GENOMIC DNA]</scope>
    <source>
        <strain evidence="1">S2_012_000_R2_81</strain>
    </source>
</reference>
<dbReference type="PROSITE" id="PS51318">
    <property type="entry name" value="TAT"/>
    <property type="match status" value="1"/>
</dbReference>
<name>A0A2W5FVU1_9BURK</name>
<dbReference type="SUPFAM" id="SSF53850">
    <property type="entry name" value="Periplasmic binding protein-like II"/>
    <property type="match status" value="1"/>
</dbReference>
<dbReference type="InterPro" id="IPR006311">
    <property type="entry name" value="TAT_signal"/>
</dbReference>
<dbReference type="PANTHER" id="PTHR35936">
    <property type="entry name" value="MEMBRANE-BOUND LYTIC MUREIN TRANSGLYCOSYLASE F"/>
    <property type="match status" value="1"/>
</dbReference>
<gene>
    <name evidence="1" type="ORF">DI603_04730</name>
</gene>